<dbReference type="SMART" id="SM00450">
    <property type="entry name" value="RHOD"/>
    <property type="match status" value="1"/>
</dbReference>
<gene>
    <name evidence="3" type="ORF">SAMN05444411_106152</name>
</gene>
<keyword evidence="4" id="KW-1185">Reference proteome</keyword>
<evidence type="ECO:0000313" key="4">
    <source>
        <dbReference type="Proteomes" id="UP000199595"/>
    </source>
</evidence>
<keyword evidence="1" id="KW-0472">Membrane</keyword>
<dbReference type="RefSeq" id="WP_090123810.1">
    <property type="nucleotide sequence ID" value="NZ_FNNJ01000006.1"/>
</dbReference>
<dbReference type="Gene3D" id="3.40.250.10">
    <property type="entry name" value="Rhodanese-like domain"/>
    <property type="match status" value="1"/>
</dbReference>
<dbReference type="GO" id="GO:0004792">
    <property type="term" value="F:thiosulfate-cyanide sulfurtransferase activity"/>
    <property type="evidence" value="ECO:0007669"/>
    <property type="project" value="TreeGrafter"/>
</dbReference>
<dbReference type="Proteomes" id="UP000199595">
    <property type="component" value="Unassembled WGS sequence"/>
</dbReference>
<dbReference type="InterPro" id="IPR036873">
    <property type="entry name" value="Rhodanese-like_dom_sf"/>
</dbReference>
<protein>
    <submittedName>
        <fullName evidence="3">Rhodanese-related sulfurtransferase</fullName>
    </submittedName>
</protein>
<dbReference type="AlphaFoldDB" id="A0A1H3CFK3"/>
<accession>A0A1H3CFK3</accession>
<organism evidence="3 4">
    <name type="scientific">Lutibacter oricola</name>
    <dbReference type="NCBI Taxonomy" id="762486"/>
    <lineage>
        <taxon>Bacteria</taxon>
        <taxon>Pseudomonadati</taxon>
        <taxon>Bacteroidota</taxon>
        <taxon>Flavobacteriia</taxon>
        <taxon>Flavobacteriales</taxon>
        <taxon>Flavobacteriaceae</taxon>
        <taxon>Lutibacter</taxon>
    </lineage>
</organism>
<name>A0A1H3CFK3_9FLAO</name>
<dbReference type="PANTHER" id="PTHR44086">
    <property type="entry name" value="THIOSULFATE SULFURTRANSFERASE RDL2, MITOCHONDRIAL-RELATED"/>
    <property type="match status" value="1"/>
</dbReference>
<dbReference type="PROSITE" id="PS50206">
    <property type="entry name" value="RHODANESE_3"/>
    <property type="match status" value="1"/>
</dbReference>
<feature type="domain" description="Rhodanese" evidence="2">
    <location>
        <begin position="65"/>
        <end position="156"/>
    </location>
</feature>
<dbReference type="OrthoDB" id="1178009at2"/>
<dbReference type="PANTHER" id="PTHR44086:SF10">
    <property type="entry name" value="THIOSULFATE SULFURTRANSFERASE_RHODANESE-LIKE DOMAIN-CONTAINING PROTEIN 3"/>
    <property type="match status" value="1"/>
</dbReference>
<keyword evidence="1" id="KW-1133">Transmembrane helix</keyword>
<evidence type="ECO:0000259" key="2">
    <source>
        <dbReference type="PROSITE" id="PS50206"/>
    </source>
</evidence>
<keyword evidence="3" id="KW-0808">Transferase</keyword>
<dbReference type="SUPFAM" id="SSF52821">
    <property type="entry name" value="Rhodanese/Cell cycle control phosphatase"/>
    <property type="match status" value="1"/>
</dbReference>
<evidence type="ECO:0000313" key="3">
    <source>
        <dbReference type="EMBL" id="SDX52921.1"/>
    </source>
</evidence>
<dbReference type="STRING" id="762486.SAMN05444411_106152"/>
<feature type="transmembrane region" description="Helical" evidence="1">
    <location>
        <begin position="12"/>
        <end position="31"/>
    </location>
</feature>
<dbReference type="EMBL" id="FNNJ01000006">
    <property type="protein sequence ID" value="SDX52921.1"/>
    <property type="molecule type" value="Genomic_DNA"/>
</dbReference>
<reference evidence="3 4" key="1">
    <citation type="submission" date="2016-10" db="EMBL/GenBank/DDBJ databases">
        <authorList>
            <person name="de Groot N.N."/>
        </authorList>
    </citation>
    <scope>NUCLEOTIDE SEQUENCE [LARGE SCALE GENOMIC DNA]</scope>
    <source>
        <strain evidence="3 4">DSM 24956</strain>
    </source>
</reference>
<evidence type="ECO:0000256" key="1">
    <source>
        <dbReference type="SAM" id="Phobius"/>
    </source>
</evidence>
<sequence>MSTNKLITPRYLFLSALIIVLAGGLVLLPKFEKQEGIAPELLLSNAISPERYISTDELADRIISNDPSILLIDVRDEASFNENTLPNSVNIPLDQLLNEDFEGYLDQAEYDVILFSNDSFKADQAWILCNRLDYKNLHVLKGGINEWFNTIINPKKPSENMPQTEYNLYSFRKAASMYFGVMYVDQVKKPDSKKAYVAPKKTTTTPKVVVPKKKKKKMPVEGGC</sequence>
<keyword evidence="1" id="KW-0812">Transmembrane</keyword>
<dbReference type="Pfam" id="PF00581">
    <property type="entry name" value="Rhodanese"/>
    <property type="match status" value="1"/>
</dbReference>
<proteinExistence type="predicted"/>
<dbReference type="InterPro" id="IPR001763">
    <property type="entry name" value="Rhodanese-like_dom"/>
</dbReference>
<dbReference type="CDD" id="cd00158">
    <property type="entry name" value="RHOD"/>
    <property type="match status" value="1"/>
</dbReference>